<sequence length="426" mass="47608">MAATTLAGGRTDTSLAHIPTLNLGHIAGTFGRFPMEIVKQIYELAYADADAFVVNSSMKVAREVFQHLLQIYTKLGERALICFLAVSTCTVDCNSPDKIAIAILWLQSVNSITLYSQPGLSHIKKLVLTALGFDNSGDLLIFCEIKSIYLNAFIPPAGYNNFISSHVASARLHSTAQHNASRNFLTYAVTGNINALFRALAGFQQQIADPQLTKLGGQDGLTVPFTFMQYMSTTAGESIPSNHLYIDLTEYTVAYLFAEWYRGVNSERFAKALQTIDHIYIYLVHYNRSGPIYARIHLARVNSSYWSSTIEVKPQTAPHQDHLVLNALESLGLQWYNTANEYSDNEWYDHISQAASRAHNRFNHHPPMSLPKRPISALAFGQLLEDIYTWTRSTTFVTLQGHHSVSGILRVWALGHCPWGTQIVDY</sequence>
<gene>
    <name evidence="1" type="ORF">EJ08DRAFT_701354</name>
</gene>
<keyword evidence="2" id="KW-1185">Reference proteome</keyword>
<evidence type="ECO:0000313" key="2">
    <source>
        <dbReference type="Proteomes" id="UP000800235"/>
    </source>
</evidence>
<reference evidence="1" key="1">
    <citation type="journal article" date="2020" name="Stud. Mycol.">
        <title>101 Dothideomycetes genomes: a test case for predicting lifestyles and emergence of pathogens.</title>
        <authorList>
            <person name="Haridas S."/>
            <person name="Albert R."/>
            <person name="Binder M."/>
            <person name="Bloem J."/>
            <person name="Labutti K."/>
            <person name="Salamov A."/>
            <person name="Andreopoulos B."/>
            <person name="Baker S."/>
            <person name="Barry K."/>
            <person name="Bills G."/>
            <person name="Bluhm B."/>
            <person name="Cannon C."/>
            <person name="Castanera R."/>
            <person name="Culley D."/>
            <person name="Daum C."/>
            <person name="Ezra D."/>
            <person name="Gonzalez J."/>
            <person name="Henrissat B."/>
            <person name="Kuo A."/>
            <person name="Liang C."/>
            <person name="Lipzen A."/>
            <person name="Lutzoni F."/>
            <person name="Magnuson J."/>
            <person name="Mondo S."/>
            <person name="Nolan M."/>
            <person name="Ohm R."/>
            <person name="Pangilinan J."/>
            <person name="Park H.-J."/>
            <person name="Ramirez L."/>
            <person name="Alfaro M."/>
            <person name="Sun H."/>
            <person name="Tritt A."/>
            <person name="Yoshinaga Y."/>
            <person name="Zwiers L.-H."/>
            <person name="Turgeon B."/>
            <person name="Goodwin S."/>
            <person name="Spatafora J."/>
            <person name="Crous P."/>
            <person name="Grigoriev I."/>
        </authorList>
    </citation>
    <scope>NUCLEOTIDE SEQUENCE</scope>
    <source>
        <strain evidence="1">CBS 130266</strain>
    </source>
</reference>
<proteinExistence type="predicted"/>
<comment type="caution">
    <text evidence="1">The sequence shown here is derived from an EMBL/GenBank/DDBJ whole genome shotgun (WGS) entry which is preliminary data.</text>
</comment>
<organism evidence="1 2">
    <name type="scientific">Tothia fuscella</name>
    <dbReference type="NCBI Taxonomy" id="1048955"/>
    <lineage>
        <taxon>Eukaryota</taxon>
        <taxon>Fungi</taxon>
        <taxon>Dikarya</taxon>
        <taxon>Ascomycota</taxon>
        <taxon>Pezizomycotina</taxon>
        <taxon>Dothideomycetes</taxon>
        <taxon>Pleosporomycetidae</taxon>
        <taxon>Venturiales</taxon>
        <taxon>Cylindrosympodiaceae</taxon>
        <taxon>Tothia</taxon>
    </lineage>
</organism>
<name>A0A9P4NIB5_9PEZI</name>
<accession>A0A9P4NIB5</accession>
<dbReference type="EMBL" id="MU007085">
    <property type="protein sequence ID" value="KAF2423086.1"/>
    <property type="molecule type" value="Genomic_DNA"/>
</dbReference>
<evidence type="ECO:0000313" key="1">
    <source>
        <dbReference type="EMBL" id="KAF2423086.1"/>
    </source>
</evidence>
<protein>
    <submittedName>
        <fullName evidence="1">Uncharacterized protein</fullName>
    </submittedName>
</protein>
<dbReference type="AlphaFoldDB" id="A0A9P4NIB5"/>
<dbReference type="Proteomes" id="UP000800235">
    <property type="component" value="Unassembled WGS sequence"/>
</dbReference>